<sequence length="239" mass="24620">MGREVLVTGGSGGIGFAIAQAFADSGDAVTITGRDHDRLQAAGERIGSRVAVVDAGDPEDIASLPGLFPDGIDVIVNNAGGFVGSAATATSSVLDHQRHWLATLKTNLLGAVLTVISLEEKLRRGGSVVSIGSIGAEYAANAYSTAKAGLAAWNAGVSERLGARDITANIVSPGFIDGTDLFGGRMSDDRRARLVDRTHVKRAGRPADVAALVTFLASEQARHITGQTLHLNGGAHTTR</sequence>
<dbReference type="PANTHER" id="PTHR42760">
    <property type="entry name" value="SHORT-CHAIN DEHYDROGENASES/REDUCTASES FAMILY MEMBER"/>
    <property type="match status" value="1"/>
</dbReference>
<gene>
    <name evidence="2" type="ORF">QQX02_02620</name>
</gene>
<proteinExistence type="inferred from homology"/>
<evidence type="ECO:0000313" key="3">
    <source>
        <dbReference type="Proteomes" id="UP001172708"/>
    </source>
</evidence>
<dbReference type="Proteomes" id="UP001172708">
    <property type="component" value="Unassembled WGS sequence"/>
</dbReference>
<name>A0ABT8GEG8_9MICO</name>
<dbReference type="Gene3D" id="3.40.50.720">
    <property type="entry name" value="NAD(P)-binding Rossmann-like Domain"/>
    <property type="match status" value="1"/>
</dbReference>
<organism evidence="2 3">
    <name type="scientific">Demequina muriae</name>
    <dbReference type="NCBI Taxonomy" id="3051664"/>
    <lineage>
        <taxon>Bacteria</taxon>
        <taxon>Bacillati</taxon>
        <taxon>Actinomycetota</taxon>
        <taxon>Actinomycetes</taxon>
        <taxon>Micrococcales</taxon>
        <taxon>Demequinaceae</taxon>
        <taxon>Demequina</taxon>
    </lineage>
</organism>
<dbReference type="RefSeq" id="WP_301141038.1">
    <property type="nucleotide sequence ID" value="NZ_JAUHQA010000001.1"/>
</dbReference>
<dbReference type="InterPro" id="IPR002347">
    <property type="entry name" value="SDR_fam"/>
</dbReference>
<protein>
    <submittedName>
        <fullName evidence="2">SDR family oxidoreductase</fullName>
    </submittedName>
</protein>
<dbReference type="Pfam" id="PF13561">
    <property type="entry name" value="adh_short_C2"/>
    <property type="match status" value="1"/>
</dbReference>
<keyword evidence="3" id="KW-1185">Reference proteome</keyword>
<reference evidence="2" key="1">
    <citation type="submission" date="2023-06" db="EMBL/GenBank/DDBJ databases">
        <title>Egi l300058.</title>
        <authorList>
            <person name="Gao L."/>
            <person name="Fang B.-Z."/>
            <person name="Li W.-J."/>
        </authorList>
    </citation>
    <scope>NUCLEOTIDE SEQUENCE</scope>
    <source>
        <strain evidence="2">EGI L300058</strain>
    </source>
</reference>
<comment type="caution">
    <text evidence="2">The sequence shown here is derived from an EMBL/GenBank/DDBJ whole genome shotgun (WGS) entry which is preliminary data.</text>
</comment>
<comment type="similarity">
    <text evidence="1">Belongs to the short-chain dehydrogenases/reductases (SDR) family.</text>
</comment>
<dbReference type="EMBL" id="JAUHQA010000001">
    <property type="protein sequence ID" value="MDN4479819.1"/>
    <property type="molecule type" value="Genomic_DNA"/>
</dbReference>
<dbReference type="PRINTS" id="PR00081">
    <property type="entry name" value="GDHRDH"/>
</dbReference>
<accession>A0ABT8GEG8</accession>
<dbReference type="PRINTS" id="PR00080">
    <property type="entry name" value="SDRFAMILY"/>
</dbReference>
<dbReference type="PANTHER" id="PTHR42760:SF40">
    <property type="entry name" value="3-OXOACYL-[ACYL-CARRIER-PROTEIN] REDUCTASE, CHLOROPLASTIC"/>
    <property type="match status" value="1"/>
</dbReference>
<dbReference type="PROSITE" id="PS00061">
    <property type="entry name" value="ADH_SHORT"/>
    <property type="match status" value="1"/>
</dbReference>
<dbReference type="SUPFAM" id="SSF51735">
    <property type="entry name" value="NAD(P)-binding Rossmann-fold domains"/>
    <property type="match status" value="1"/>
</dbReference>
<dbReference type="InterPro" id="IPR036291">
    <property type="entry name" value="NAD(P)-bd_dom_sf"/>
</dbReference>
<evidence type="ECO:0000256" key="1">
    <source>
        <dbReference type="ARBA" id="ARBA00006484"/>
    </source>
</evidence>
<evidence type="ECO:0000313" key="2">
    <source>
        <dbReference type="EMBL" id="MDN4479819.1"/>
    </source>
</evidence>
<dbReference type="InterPro" id="IPR020904">
    <property type="entry name" value="Sc_DH/Rdtase_CS"/>
</dbReference>